<dbReference type="RefSeq" id="WP_132584286.1">
    <property type="nucleotide sequence ID" value="NZ_SMAJ01000014.1"/>
</dbReference>
<dbReference type="PANTHER" id="PTHR33751">
    <property type="entry name" value="CBB3-TYPE CYTOCHROME C OXIDASE SUBUNIT FIXP"/>
    <property type="match status" value="1"/>
</dbReference>
<evidence type="ECO:0000313" key="10">
    <source>
        <dbReference type="Proteomes" id="UP000295525"/>
    </source>
</evidence>
<dbReference type="Proteomes" id="UP000295525">
    <property type="component" value="Unassembled WGS sequence"/>
</dbReference>
<gene>
    <name evidence="9" type="ORF">EDC26_11461</name>
</gene>
<dbReference type="PROSITE" id="PS51007">
    <property type="entry name" value="CYTC"/>
    <property type="match status" value="1"/>
</dbReference>
<dbReference type="EMBL" id="SMAJ01000014">
    <property type="protein sequence ID" value="TCT03753.1"/>
    <property type="molecule type" value="Genomic_DNA"/>
</dbReference>
<keyword evidence="10" id="KW-1185">Reference proteome</keyword>
<evidence type="ECO:0000256" key="1">
    <source>
        <dbReference type="ARBA" id="ARBA00022448"/>
    </source>
</evidence>
<dbReference type="InterPro" id="IPR036909">
    <property type="entry name" value="Cyt_c-like_dom_sf"/>
</dbReference>
<dbReference type="AlphaFoldDB" id="A0A4R3LT63"/>
<dbReference type="GO" id="GO:0020037">
    <property type="term" value="F:heme binding"/>
    <property type="evidence" value="ECO:0007669"/>
    <property type="project" value="InterPro"/>
</dbReference>
<evidence type="ECO:0000256" key="7">
    <source>
        <dbReference type="SAM" id="SignalP"/>
    </source>
</evidence>
<keyword evidence="1" id="KW-0813">Transport</keyword>
<dbReference type="SUPFAM" id="SSF46626">
    <property type="entry name" value="Cytochrome c"/>
    <property type="match status" value="1"/>
</dbReference>
<dbReference type="InterPro" id="IPR009056">
    <property type="entry name" value="Cyt_c-like_dom"/>
</dbReference>
<dbReference type="GO" id="GO:0009055">
    <property type="term" value="F:electron transfer activity"/>
    <property type="evidence" value="ECO:0007669"/>
    <property type="project" value="InterPro"/>
</dbReference>
<sequence>MKNLSLALVGALLLCAGSMAQAADLAAGQAAFAKFSCASCHGADAKTPISPAYPILAGQHQDYLSHALHAYKRGQANAPASSNLRKNATMGAMAAQLTDADIANITAWLATLPSPLSVQQ</sequence>
<keyword evidence="4" id="KW-0249">Electron transport</keyword>
<name>A0A4R3LT63_9BURK</name>
<keyword evidence="3 6" id="KW-0479">Metal-binding</keyword>
<dbReference type="PANTHER" id="PTHR33751:SF9">
    <property type="entry name" value="CYTOCHROME C4"/>
    <property type="match status" value="1"/>
</dbReference>
<evidence type="ECO:0000256" key="4">
    <source>
        <dbReference type="ARBA" id="ARBA00022982"/>
    </source>
</evidence>
<feature type="signal peptide" evidence="7">
    <location>
        <begin position="1"/>
        <end position="22"/>
    </location>
</feature>
<dbReference type="GO" id="GO:0046872">
    <property type="term" value="F:metal ion binding"/>
    <property type="evidence" value="ECO:0007669"/>
    <property type="project" value="UniProtKB-KW"/>
</dbReference>
<keyword evidence="5 6" id="KW-0408">Iron</keyword>
<evidence type="ECO:0000259" key="8">
    <source>
        <dbReference type="PROSITE" id="PS51007"/>
    </source>
</evidence>
<dbReference type="Pfam" id="PF00034">
    <property type="entry name" value="Cytochrom_C"/>
    <property type="match status" value="1"/>
</dbReference>
<evidence type="ECO:0000256" key="5">
    <source>
        <dbReference type="ARBA" id="ARBA00023004"/>
    </source>
</evidence>
<evidence type="ECO:0000256" key="6">
    <source>
        <dbReference type="PROSITE-ProRule" id="PRU00433"/>
    </source>
</evidence>
<accession>A0A4R3LT63</accession>
<organism evidence="9 10">
    <name type="scientific">Paralcaligenes ureilyticus</name>
    <dbReference type="NCBI Taxonomy" id="627131"/>
    <lineage>
        <taxon>Bacteria</taxon>
        <taxon>Pseudomonadati</taxon>
        <taxon>Pseudomonadota</taxon>
        <taxon>Betaproteobacteria</taxon>
        <taxon>Burkholderiales</taxon>
        <taxon>Alcaligenaceae</taxon>
        <taxon>Paralcaligenes</taxon>
    </lineage>
</organism>
<dbReference type="Gene3D" id="1.10.760.10">
    <property type="entry name" value="Cytochrome c-like domain"/>
    <property type="match status" value="1"/>
</dbReference>
<reference evidence="9 10" key="1">
    <citation type="submission" date="2019-03" db="EMBL/GenBank/DDBJ databases">
        <title>Genomic Encyclopedia of Type Strains, Phase IV (KMG-IV): sequencing the most valuable type-strain genomes for metagenomic binning, comparative biology and taxonomic classification.</title>
        <authorList>
            <person name="Goeker M."/>
        </authorList>
    </citation>
    <scope>NUCLEOTIDE SEQUENCE [LARGE SCALE GENOMIC DNA]</scope>
    <source>
        <strain evidence="9 10">DSM 24591</strain>
    </source>
</reference>
<evidence type="ECO:0000256" key="3">
    <source>
        <dbReference type="ARBA" id="ARBA00022723"/>
    </source>
</evidence>
<evidence type="ECO:0000256" key="2">
    <source>
        <dbReference type="ARBA" id="ARBA00022617"/>
    </source>
</evidence>
<protein>
    <submittedName>
        <fullName evidence="9">Cytochrome c553</fullName>
    </submittedName>
</protein>
<feature type="domain" description="Cytochrome c" evidence="8">
    <location>
        <begin position="23"/>
        <end position="113"/>
    </location>
</feature>
<keyword evidence="2 6" id="KW-0349">Heme</keyword>
<keyword evidence="7" id="KW-0732">Signal</keyword>
<proteinExistence type="predicted"/>
<comment type="caution">
    <text evidence="9">The sequence shown here is derived from an EMBL/GenBank/DDBJ whole genome shotgun (WGS) entry which is preliminary data.</text>
</comment>
<dbReference type="OrthoDB" id="8777614at2"/>
<evidence type="ECO:0000313" key="9">
    <source>
        <dbReference type="EMBL" id="TCT03753.1"/>
    </source>
</evidence>
<dbReference type="InterPro" id="IPR050597">
    <property type="entry name" value="Cytochrome_c_Oxidase_Subunit"/>
</dbReference>
<feature type="chain" id="PRO_5020582550" evidence="7">
    <location>
        <begin position="23"/>
        <end position="120"/>
    </location>
</feature>